<dbReference type="GO" id="GO:0016763">
    <property type="term" value="F:pentosyltransferase activity"/>
    <property type="evidence" value="ECO:0007669"/>
    <property type="project" value="TreeGrafter"/>
</dbReference>
<feature type="transmembrane region" description="Helical" evidence="8">
    <location>
        <begin position="312"/>
        <end position="330"/>
    </location>
</feature>
<comment type="subcellular location">
    <subcellularLocation>
        <location evidence="1">Cell membrane</location>
        <topology evidence="1">Multi-pass membrane protein</topology>
    </subcellularLocation>
</comment>
<accession>A0A318GZU5</accession>
<feature type="domain" description="Glycosyltransferase RgtA/B/C/D-like" evidence="9">
    <location>
        <begin position="79"/>
        <end position="230"/>
    </location>
</feature>
<evidence type="ECO:0000313" key="11">
    <source>
        <dbReference type="Proteomes" id="UP000247811"/>
    </source>
</evidence>
<feature type="transmembrane region" description="Helical" evidence="8">
    <location>
        <begin position="105"/>
        <end position="122"/>
    </location>
</feature>
<feature type="transmembrane region" description="Helical" evidence="8">
    <location>
        <begin position="183"/>
        <end position="212"/>
    </location>
</feature>
<feature type="transmembrane region" description="Helical" evidence="8">
    <location>
        <begin position="443"/>
        <end position="466"/>
    </location>
</feature>
<evidence type="ECO:0000256" key="8">
    <source>
        <dbReference type="SAM" id="Phobius"/>
    </source>
</evidence>
<feature type="transmembrane region" description="Helical" evidence="8">
    <location>
        <begin position="128"/>
        <end position="147"/>
    </location>
</feature>
<feature type="transmembrane region" description="Helical" evidence="8">
    <location>
        <begin position="224"/>
        <end position="244"/>
    </location>
</feature>
<dbReference type="PANTHER" id="PTHR33908">
    <property type="entry name" value="MANNOSYLTRANSFERASE YKCB-RELATED"/>
    <property type="match status" value="1"/>
</dbReference>
<keyword evidence="5 8" id="KW-0812">Transmembrane</keyword>
<feature type="transmembrane region" description="Helical" evidence="8">
    <location>
        <begin position="26"/>
        <end position="47"/>
    </location>
</feature>
<keyword evidence="11" id="KW-1185">Reference proteome</keyword>
<evidence type="ECO:0000256" key="3">
    <source>
        <dbReference type="ARBA" id="ARBA00022676"/>
    </source>
</evidence>
<feature type="transmembrane region" description="Helical" evidence="8">
    <location>
        <begin position="410"/>
        <end position="431"/>
    </location>
</feature>
<keyword evidence="2" id="KW-1003">Cell membrane</keyword>
<dbReference type="Proteomes" id="UP000247811">
    <property type="component" value="Unassembled WGS sequence"/>
</dbReference>
<dbReference type="GO" id="GO:0009103">
    <property type="term" value="P:lipopolysaccharide biosynthetic process"/>
    <property type="evidence" value="ECO:0007669"/>
    <property type="project" value="UniProtKB-ARBA"/>
</dbReference>
<comment type="caution">
    <text evidence="10">The sequence shown here is derived from an EMBL/GenBank/DDBJ whole genome shotgun (WGS) entry which is preliminary data.</text>
</comment>
<organism evidence="10 11">
    <name type="scientific">Sphaerotilus hippei</name>
    <dbReference type="NCBI Taxonomy" id="744406"/>
    <lineage>
        <taxon>Bacteria</taxon>
        <taxon>Pseudomonadati</taxon>
        <taxon>Pseudomonadota</taxon>
        <taxon>Betaproteobacteria</taxon>
        <taxon>Burkholderiales</taxon>
        <taxon>Sphaerotilaceae</taxon>
        <taxon>Sphaerotilus</taxon>
    </lineage>
</organism>
<feature type="transmembrane region" description="Helical" evidence="8">
    <location>
        <begin position="278"/>
        <end position="300"/>
    </location>
</feature>
<feature type="transmembrane region" description="Helical" evidence="8">
    <location>
        <begin position="367"/>
        <end position="390"/>
    </location>
</feature>
<name>A0A318GZU5_9BURK</name>
<dbReference type="Pfam" id="PF13231">
    <property type="entry name" value="PMT_2"/>
    <property type="match status" value="1"/>
</dbReference>
<evidence type="ECO:0000256" key="5">
    <source>
        <dbReference type="ARBA" id="ARBA00022692"/>
    </source>
</evidence>
<evidence type="ECO:0000256" key="7">
    <source>
        <dbReference type="ARBA" id="ARBA00023136"/>
    </source>
</evidence>
<gene>
    <name evidence="10" type="ORF">C7444_10863</name>
</gene>
<evidence type="ECO:0000256" key="4">
    <source>
        <dbReference type="ARBA" id="ARBA00022679"/>
    </source>
</evidence>
<evidence type="ECO:0000313" key="10">
    <source>
        <dbReference type="EMBL" id="PXW95804.1"/>
    </source>
</evidence>
<evidence type="ECO:0000256" key="1">
    <source>
        <dbReference type="ARBA" id="ARBA00004651"/>
    </source>
</evidence>
<dbReference type="InterPro" id="IPR038731">
    <property type="entry name" value="RgtA/B/C-like"/>
</dbReference>
<evidence type="ECO:0000259" key="9">
    <source>
        <dbReference type="Pfam" id="PF13231"/>
    </source>
</evidence>
<dbReference type="RefSeq" id="WP_170130701.1">
    <property type="nucleotide sequence ID" value="NZ_QJJS01000008.1"/>
</dbReference>
<dbReference type="InterPro" id="IPR050297">
    <property type="entry name" value="LipidA_mod_glycosyltrf_83"/>
</dbReference>
<protein>
    <submittedName>
        <fullName evidence="10">4-amino-4-deoxy-L-arabinose transferase-like glycosyltransferase</fullName>
    </submittedName>
</protein>
<dbReference type="GO" id="GO:0010041">
    <property type="term" value="P:response to iron(III) ion"/>
    <property type="evidence" value="ECO:0007669"/>
    <property type="project" value="TreeGrafter"/>
</dbReference>
<dbReference type="EMBL" id="QJJS01000008">
    <property type="protein sequence ID" value="PXW95804.1"/>
    <property type="molecule type" value="Genomic_DNA"/>
</dbReference>
<keyword evidence="3" id="KW-0328">Glycosyltransferase</keyword>
<sequence length="579" mass="61448">MAGPSKGASISWRATAATDPGGARLVLWWALAMAIVALLRIGAAPLFDVDEGAFSEATREMLASGDWGHTTLNGEPRFDKPILIYWLQAASVAVFGLGELALRLPSALATWGWALALVLFAWPRWGAAAAVAAGSVLGTSVGVLLIGRAATADAVLNLWLTLAALDLWRHLEGEGDRGALRRAALWIGLGVLTKGPVAIIVPGAAWLLWTLCAGRAAWLARARALLGDAPAWVILLLVALPWYVYALDRHGMAFIDGFFVRHNLQRYGGTLEGHGGSIGYYALMMPLLLMPWSVLLLPVLAGWRRWWAEPAARFLLLWAGFVLVFFSLSGTKLPHYALYGISPLALLAGRCCSELTGRADRRVLKAALGLCVMLLPLLAVLATAIVLRSLDGVKDALYRALIGQPADLTGLWIAAVAAAGLSLVLAGPPVWRRTGGARSATPDLVRIGLAAAAGALVLTGVLAPWWGQQLQGPVRAAGQRARIELAAPDTPARATLVQWGLHLPSVAVYARREAPRRAPRPGDLALLRSDQLQALTTTLAADPASRRAADVPADRPVWTSLHSAGGLTLIRWHGVPAAP</sequence>
<keyword evidence="7 8" id="KW-0472">Membrane</keyword>
<dbReference type="PANTHER" id="PTHR33908:SF3">
    <property type="entry name" value="UNDECAPRENYL PHOSPHATE-ALPHA-4-AMINO-4-DEOXY-L-ARABINOSE ARABINOSYL TRANSFERASE"/>
    <property type="match status" value="1"/>
</dbReference>
<feature type="transmembrane region" description="Helical" evidence="8">
    <location>
        <begin position="336"/>
        <end position="355"/>
    </location>
</feature>
<keyword evidence="6 8" id="KW-1133">Transmembrane helix</keyword>
<evidence type="ECO:0000256" key="6">
    <source>
        <dbReference type="ARBA" id="ARBA00022989"/>
    </source>
</evidence>
<dbReference type="GO" id="GO:0005886">
    <property type="term" value="C:plasma membrane"/>
    <property type="evidence" value="ECO:0007669"/>
    <property type="project" value="UniProtKB-SubCell"/>
</dbReference>
<evidence type="ECO:0000256" key="2">
    <source>
        <dbReference type="ARBA" id="ARBA00022475"/>
    </source>
</evidence>
<proteinExistence type="predicted"/>
<dbReference type="AlphaFoldDB" id="A0A318GZU5"/>
<keyword evidence="4 10" id="KW-0808">Transferase</keyword>
<reference evidence="10 11" key="1">
    <citation type="submission" date="2018-05" db="EMBL/GenBank/DDBJ databases">
        <title>Genomic Encyclopedia of Type Strains, Phase IV (KMG-IV): sequencing the most valuable type-strain genomes for metagenomic binning, comparative biology and taxonomic classification.</title>
        <authorList>
            <person name="Goeker M."/>
        </authorList>
    </citation>
    <scope>NUCLEOTIDE SEQUENCE [LARGE SCALE GENOMIC DNA]</scope>
    <source>
        <strain evidence="10 11">DSM 566</strain>
    </source>
</reference>